<gene>
    <name evidence="1" type="ORF">OCTVUL_1B000880</name>
</gene>
<accession>A0AA36BGI5</accession>
<sequence>MVTSYSDLTERNFHFASVITYNYKNYFHSQEKRKAAREISKILTLNVCHSKGNQIINFLKPRCGRLKGKGVRINCGNEKRIALLSAAGNVE</sequence>
<dbReference type="Proteomes" id="UP001162480">
    <property type="component" value="Chromosome 15"/>
</dbReference>
<organism evidence="1 2">
    <name type="scientific">Octopus vulgaris</name>
    <name type="common">Common octopus</name>
    <dbReference type="NCBI Taxonomy" id="6645"/>
    <lineage>
        <taxon>Eukaryota</taxon>
        <taxon>Metazoa</taxon>
        <taxon>Spiralia</taxon>
        <taxon>Lophotrochozoa</taxon>
        <taxon>Mollusca</taxon>
        <taxon>Cephalopoda</taxon>
        <taxon>Coleoidea</taxon>
        <taxon>Octopodiformes</taxon>
        <taxon>Octopoda</taxon>
        <taxon>Incirrata</taxon>
        <taxon>Octopodidae</taxon>
        <taxon>Octopus</taxon>
    </lineage>
</organism>
<reference evidence="1" key="1">
    <citation type="submission" date="2023-08" db="EMBL/GenBank/DDBJ databases">
        <authorList>
            <person name="Alioto T."/>
            <person name="Alioto T."/>
            <person name="Gomez Garrido J."/>
        </authorList>
    </citation>
    <scope>NUCLEOTIDE SEQUENCE</scope>
</reference>
<protein>
    <submittedName>
        <fullName evidence="1">Uncharacterized protein</fullName>
    </submittedName>
</protein>
<dbReference type="AlphaFoldDB" id="A0AA36BGI5"/>
<dbReference type="EMBL" id="OX597828">
    <property type="protein sequence ID" value="CAI9734020.1"/>
    <property type="molecule type" value="Genomic_DNA"/>
</dbReference>
<evidence type="ECO:0000313" key="2">
    <source>
        <dbReference type="Proteomes" id="UP001162480"/>
    </source>
</evidence>
<evidence type="ECO:0000313" key="1">
    <source>
        <dbReference type="EMBL" id="CAI9734020.1"/>
    </source>
</evidence>
<name>A0AA36BGI5_OCTVU</name>
<keyword evidence="2" id="KW-1185">Reference proteome</keyword>
<proteinExistence type="predicted"/>